<accession>A0AAC8TDR6</accession>
<reference evidence="3 5" key="2">
    <citation type="submission" date="2018-08" db="EMBL/GenBank/DDBJ databases">
        <title>Genomic Encyclopedia of Archaeal and Bacterial Type Strains, Phase II (KMG-II): from individual species to whole genera.</title>
        <authorList>
            <person name="Goeker M."/>
        </authorList>
    </citation>
    <scope>NUCLEOTIDE SEQUENCE [LARGE SCALE GENOMIC DNA]</scope>
    <source>
        <strain evidence="3 5">DSM 2261</strain>
    </source>
</reference>
<proteinExistence type="predicted"/>
<keyword evidence="1" id="KW-0812">Transmembrane</keyword>
<feature type="transmembrane region" description="Helical" evidence="1">
    <location>
        <begin position="57"/>
        <end position="81"/>
    </location>
</feature>
<evidence type="ECO:0000313" key="3">
    <source>
        <dbReference type="EMBL" id="REG28958.1"/>
    </source>
</evidence>
<dbReference type="RefSeq" id="WP_116120515.1">
    <property type="nucleotide sequence ID" value="NZ_CP011509.1"/>
</dbReference>
<sequence>MEPTSLATPVPESSHFMVVAYLLYLVVSIGLTVWVAKTLQRNGAHFLHDAFLGKERLADSVNHLLVVGFYLMNIGYVALSLKEHRTIWTVQEIIELVCTKVGWVMVVLGAMHFFNLYVFNRIRRSSQVRHQPPPVLPREFTRVSVPQQSPVSEGV</sequence>
<gene>
    <name evidence="2" type="ORF">AA314_03738</name>
    <name evidence="3" type="ORF">ATI61_108501</name>
</gene>
<feature type="transmembrane region" description="Helical" evidence="1">
    <location>
        <begin position="101"/>
        <end position="119"/>
    </location>
</feature>
<reference evidence="2 4" key="1">
    <citation type="submission" date="2015-05" db="EMBL/GenBank/DDBJ databases">
        <title>Genome assembly of Archangium gephyra DSM 2261.</title>
        <authorList>
            <person name="Sharma G."/>
            <person name="Subramanian S."/>
        </authorList>
    </citation>
    <scope>NUCLEOTIDE SEQUENCE [LARGE SCALE GENOMIC DNA]</scope>
    <source>
        <strain evidence="2 4">DSM 2261</strain>
    </source>
</reference>
<dbReference type="EMBL" id="QUMU01000008">
    <property type="protein sequence ID" value="REG28958.1"/>
    <property type="molecule type" value="Genomic_DNA"/>
</dbReference>
<keyword evidence="1" id="KW-0472">Membrane</keyword>
<dbReference type="Proteomes" id="UP000256345">
    <property type="component" value="Unassembled WGS sequence"/>
</dbReference>
<evidence type="ECO:0000313" key="5">
    <source>
        <dbReference type="Proteomes" id="UP000256345"/>
    </source>
</evidence>
<name>A0AAC8TDR6_9BACT</name>
<dbReference type="AlphaFoldDB" id="A0AAC8TDR6"/>
<keyword evidence="1" id="KW-1133">Transmembrane helix</keyword>
<dbReference type="Proteomes" id="UP000035579">
    <property type="component" value="Chromosome"/>
</dbReference>
<dbReference type="EMBL" id="CP011509">
    <property type="protein sequence ID" value="AKJ02112.1"/>
    <property type="molecule type" value="Genomic_DNA"/>
</dbReference>
<keyword evidence="5" id="KW-1185">Reference proteome</keyword>
<evidence type="ECO:0000256" key="1">
    <source>
        <dbReference type="SAM" id="Phobius"/>
    </source>
</evidence>
<evidence type="ECO:0000313" key="2">
    <source>
        <dbReference type="EMBL" id="AKJ02112.1"/>
    </source>
</evidence>
<protein>
    <submittedName>
        <fullName evidence="2">Integral membrane protein</fullName>
    </submittedName>
</protein>
<feature type="transmembrane region" description="Helical" evidence="1">
    <location>
        <begin position="15"/>
        <end position="36"/>
    </location>
</feature>
<evidence type="ECO:0000313" key="4">
    <source>
        <dbReference type="Proteomes" id="UP000035579"/>
    </source>
</evidence>
<dbReference type="KEGG" id="age:AA314_03738"/>
<organism evidence="2 4">
    <name type="scientific">Archangium gephyra</name>
    <dbReference type="NCBI Taxonomy" id="48"/>
    <lineage>
        <taxon>Bacteria</taxon>
        <taxon>Pseudomonadati</taxon>
        <taxon>Myxococcota</taxon>
        <taxon>Myxococcia</taxon>
        <taxon>Myxococcales</taxon>
        <taxon>Cystobacterineae</taxon>
        <taxon>Archangiaceae</taxon>
        <taxon>Archangium</taxon>
    </lineage>
</organism>